<dbReference type="EMBL" id="CP044081">
    <property type="protein sequence ID" value="QEU07432.1"/>
    <property type="molecule type" value="Genomic_DNA"/>
</dbReference>
<evidence type="ECO:0000313" key="7">
    <source>
        <dbReference type="EMBL" id="QEU06986.1"/>
    </source>
</evidence>
<dbReference type="EMBL" id="CP024422">
    <property type="protein sequence ID" value="ATQ55901.1"/>
    <property type="molecule type" value="Genomic_DNA"/>
</dbReference>
<dbReference type="Pfam" id="PF02371">
    <property type="entry name" value="Transposase_20"/>
    <property type="match status" value="1"/>
</dbReference>
<dbReference type="AlphaFoldDB" id="A0A2D2C1U3"/>
<organism evidence="4 14">
    <name type="scientific">Paracoccus yeei</name>
    <dbReference type="NCBI Taxonomy" id="147645"/>
    <lineage>
        <taxon>Bacteria</taxon>
        <taxon>Pseudomonadati</taxon>
        <taxon>Pseudomonadota</taxon>
        <taxon>Alphaproteobacteria</taxon>
        <taxon>Rhodobacterales</taxon>
        <taxon>Paracoccaceae</taxon>
        <taxon>Paracoccus</taxon>
    </lineage>
</organism>
<evidence type="ECO:0000259" key="2">
    <source>
        <dbReference type="Pfam" id="PF02371"/>
    </source>
</evidence>
<geneLocation type="plasmid" evidence="7">
    <name>unnamed3</name>
</geneLocation>
<dbReference type="EMBL" id="CP044081">
    <property type="protein sequence ID" value="QEU10321.1"/>
    <property type="molecule type" value="Genomic_DNA"/>
</dbReference>
<dbReference type="NCBIfam" id="NF033542">
    <property type="entry name" value="transpos_IS110"/>
    <property type="match status" value="1"/>
</dbReference>
<proteinExistence type="predicted"/>
<dbReference type="EMBL" id="CP024422">
    <property type="protein sequence ID" value="ATQ56514.1"/>
    <property type="molecule type" value="Genomic_DNA"/>
</dbReference>
<dbReference type="Pfam" id="PF01548">
    <property type="entry name" value="DEDD_Tnp_IS110"/>
    <property type="match status" value="1"/>
</dbReference>
<dbReference type="Proteomes" id="UP000324507">
    <property type="component" value="Plasmid unnamed2"/>
</dbReference>
<reference evidence="4 14" key="1">
    <citation type="submission" date="2017-10" db="EMBL/GenBank/DDBJ databases">
        <title>Complete genome sequence of Paracoccus yeei TT13 isolated from human skin.</title>
        <authorList>
            <person name="Lee K."/>
            <person name="Lim J.Y."/>
            <person name="Hwang I."/>
        </authorList>
    </citation>
    <scope>NUCLEOTIDE SEQUENCE [LARGE SCALE GENOMIC DNA]</scope>
    <source>
        <strain evidence="4 14">TT13</strain>
    </source>
</reference>
<dbReference type="PANTHER" id="PTHR33055">
    <property type="entry name" value="TRANSPOSASE FOR INSERTION SEQUENCE ELEMENT IS1111A"/>
    <property type="match status" value="1"/>
</dbReference>
<evidence type="ECO:0000313" key="3">
    <source>
        <dbReference type="EMBL" id="ATQ55901.1"/>
    </source>
</evidence>
<evidence type="ECO:0000313" key="10">
    <source>
        <dbReference type="EMBL" id="QEU09253.1"/>
    </source>
</evidence>
<dbReference type="EMBL" id="CP024422">
    <property type="protein sequence ID" value="ATQ56480.1"/>
    <property type="molecule type" value="Genomic_DNA"/>
</dbReference>
<dbReference type="GO" id="GO:0004803">
    <property type="term" value="F:transposase activity"/>
    <property type="evidence" value="ECO:0007669"/>
    <property type="project" value="InterPro"/>
</dbReference>
<dbReference type="Proteomes" id="UP000229314">
    <property type="component" value="Chromosome"/>
</dbReference>
<protein>
    <submittedName>
        <fullName evidence="4">IS110 family transposase</fullName>
    </submittedName>
</protein>
<dbReference type="EMBL" id="CP044081">
    <property type="protein sequence ID" value="QEU09281.1"/>
    <property type="molecule type" value="Genomic_DNA"/>
</dbReference>
<feature type="domain" description="Transposase IS116/IS110/IS902 C-terminal" evidence="2">
    <location>
        <begin position="190"/>
        <end position="273"/>
    </location>
</feature>
<evidence type="ECO:0000259" key="1">
    <source>
        <dbReference type="Pfam" id="PF01548"/>
    </source>
</evidence>
<evidence type="ECO:0000313" key="15">
    <source>
        <dbReference type="Proteomes" id="UP000324507"/>
    </source>
</evidence>
<dbReference type="PANTHER" id="PTHR33055:SF13">
    <property type="entry name" value="TRANSPOSASE"/>
    <property type="match status" value="1"/>
</dbReference>
<dbReference type="Proteomes" id="UP000324507">
    <property type="component" value="Chromosome"/>
</dbReference>
<gene>
    <name evidence="6" type="ORF">FOB51_02175</name>
    <name evidence="7" type="ORF">FOB51_02605</name>
    <name evidence="8" type="ORF">FOB51_05065</name>
    <name evidence="9" type="ORF">FOB51_06400</name>
    <name evidence="10" type="ORF">FOB51_15270</name>
    <name evidence="11" type="ORF">FOB51_15450</name>
    <name evidence="12" type="ORF">FOB51_20910</name>
    <name evidence="13" type="ORF">FOB51_21285</name>
    <name evidence="3" type="ORF">PYTT13_08760</name>
    <name evidence="4" type="ORF">PYTT13_12140</name>
    <name evidence="5" type="ORF">PYTT13_12395</name>
</gene>
<dbReference type="EMBL" id="CP044079">
    <property type="protein sequence ID" value="QEU06888.1"/>
    <property type="molecule type" value="Genomic_DNA"/>
</dbReference>
<accession>A0A2D2C1U3</accession>
<dbReference type="GO" id="GO:0006313">
    <property type="term" value="P:DNA transposition"/>
    <property type="evidence" value="ECO:0007669"/>
    <property type="project" value="InterPro"/>
</dbReference>
<dbReference type="EMBL" id="CP044081">
    <property type="protein sequence ID" value="QEU09253.1"/>
    <property type="molecule type" value="Genomic_DNA"/>
</dbReference>
<name>A0A2D2C1U3_9RHOB</name>
<evidence type="ECO:0000313" key="9">
    <source>
        <dbReference type="EMBL" id="QEU07662.1"/>
    </source>
</evidence>
<geneLocation type="plasmid" evidence="6">
    <name>unnamed2</name>
</geneLocation>
<dbReference type="GO" id="GO:0003677">
    <property type="term" value="F:DNA binding"/>
    <property type="evidence" value="ECO:0007669"/>
    <property type="project" value="InterPro"/>
</dbReference>
<evidence type="ECO:0000313" key="8">
    <source>
        <dbReference type="EMBL" id="QEU07432.1"/>
    </source>
</evidence>
<evidence type="ECO:0000313" key="11">
    <source>
        <dbReference type="EMBL" id="QEU09281.1"/>
    </source>
</evidence>
<reference evidence="6 15" key="2">
    <citation type="submission" date="2019-09" db="EMBL/GenBank/DDBJ databases">
        <title>FDA dAtabase for Regulatory Grade micrObial Sequences (FDA-ARGOS): Supporting development and validation of Infectious Disease Dx tests.</title>
        <authorList>
            <person name="Sciortino C."/>
            <person name="Tallon L."/>
            <person name="Sadzewicz L."/>
            <person name="Vavikolanu K."/>
            <person name="Mehta A."/>
            <person name="Aluvathingal J."/>
            <person name="Nadendla S."/>
            <person name="Nandy P."/>
            <person name="Geyer C."/>
            <person name="Yan Y."/>
            <person name="Sichtig H."/>
        </authorList>
    </citation>
    <scope>NUCLEOTIDE SEQUENCE [LARGE SCALE GENOMIC DNA]</scope>
    <source>
        <strain evidence="6 15">FDAARGOS_643</strain>
        <plasmid evidence="6 15">unnamed2</plasmid>
        <plasmid evidence="7 15">unnamed3</plasmid>
    </source>
</reference>
<dbReference type="EMBL" id="CP044080">
    <property type="protein sequence ID" value="QEU06986.1"/>
    <property type="molecule type" value="Genomic_DNA"/>
</dbReference>
<evidence type="ECO:0000313" key="4">
    <source>
        <dbReference type="EMBL" id="ATQ56480.1"/>
    </source>
</evidence>
<evidence type="ECO:0000313" key="13">
    <source>
        <dbReference type="EMBL" id="QEU10321.1"/>
    </source>
</evidence>
<dbReference type="Proteomes" id="UP000324507">
    <property type="component" value="Plasmid unnamed3"/>
</dbReference>
<evidence type="ECO:0000313" key="14">
    <source>
        <dbReference type="Proteomes" id="UP000229314"/>
    </source>
</evidence>
<sequence length="312" mass="34925">MAKDTIGIDVSKDRLDAFWHSRTEACCLPNTPEGFGQLCAWLGKEEDVLIVFEATGAYHRGLERHLGLAGLPFIKVNPKQARRFAQAIGRLAKTDSVDARMLARMGVVLDLTPQVVEGEDVHDLRELLTARRALIKDQVTAKTRLATALNPLVREQLGRRIEDIGADIQALDEVIAQIARQRGTLEERIRRLMTIPGIGRLTATTMLIDMPELGHLEGKKITALAGLAPMTQQSGKWQGKERITGGRSSIRRAIYMPALVAIRFNRDLHDKYQQLLKAGKAKKVAITAIMRRIIILANTLLRERRDWLPDRP</sequence>
<dbReference type="InterPro" id="IPR003346">
    <property type="entry name" value="Transposase_20"/>
</dbReference>
<dbReference type="InterPro" id="IPR002525">
    <property type="entry name" value="Transp_IS110-like_N"/>
</dbReference>
<keyword evidence="6" id="KW-0614">Plasmid</keyword>
<evidence type="ECO:0000313" key="5">
    <source>
        <dbReference type="EMBL" id="ATQ56514.1"/>
    </source>
</evidence>
<dbReference type="RefSeq" id="WP_099648849.1">
    <property type="nucleotide sequence ID" value="NZ_CAJGAB010000119.1"/>
</dbReference>
<evidence type="ECO:0000313" key="6">
    <source>
        <dbReference type="EMBL" id="QEU06888.1"/>
    </source>
</evidence>
<dbReference type="InterPro" id="IPR047650">
    <property type="entry name" value="Transpos_IS110"/>
</dbReference>
<dbReference type="GeneID" id="78898453"/>
<dbReference type="EMBL" id="CP044081">
    <property type="protein sequence ID" value="QEU10265.1"/>
    <property type="molecule type" value="Genomic_DNA"/>
</dbReference>
<feature type="domain" description="Transposase IS110-like N-terminal" evidence="1">
    <location>
        <begin position="6"/>
        <end position="150"/>
    </location>
</feature>
<dbReference type="EMBL" id="CP044081">
    <property type="protein sequence ID" value="QEU07662.1"/>
    <property type="molecule type" value="Genomic_DNA"/>
</dbReference>
<evidence type="ECO:0000313" key="12">
    <source>
        <dbReference type="EMBL" id="QEU10265.1"/>
    </source>
</evidence>